<reference evidence="4" key="1">
    <citation type="journal article" date="2019" name="Int. J. Syst. Evol. Microbiol.">
        <title>The Global Catalogue of Microorganisms (GCM) 10K type strain sequencing project: providing services to taxonomists for standard genome sequencing and annotation.</title>
        <authorList>
            <consortium name="The Broad Institute Genomics Platform"/>
            <consortium name="The Broad Institute Genome Sequencing Center for Infectious Disease"/>
            <person name="Wu L."/>
            <person name="Ma J."/>
        </authorList>
    </citation>
    <scope>NUCLEOTIDE SEQUENCE [LARGE SCALE GENOMIC DNA]</scope>
    <source>
        <strain evidence="4">CCUG 63418</strain>
    </source>
</reference>
<comment type="caution">
    <text evidence="3">The sequence shown here is derived from an EMBL/GenBank/DDBJ whole genome shotgun (WGS) entry which is preliminary data.</text>
</comment>
<feature type="chain" id="PRO_5045536221" evidence="1">
    <location>
        <begin position="24"/>
        <end position="119"/>
    </location>
</feature>
<evidence type="ECO:0000313" key="4">
    <source>
        <dbReference type="Proteomes" id="UP001596958"/>
    </source>
</evidence>
<feature type="domain" description="Peptidase S12 Pab87-related C-terminal" evidence="2">
    <location>
        <begin position="32"/>
        <end position="108"/>
    </location>
</feature>
<name>A0ABW2Z380_9SPHI</name>
<evidence type="ECO:0000313" key="3">
    <source>
        <dbReference type="EMBL" id="MFD0751953.1"/>
    </source>
</evidence>
<keyword evidence="1" id="KW-0732">Signal</keyword>
<dbReference type="EMBL" id="JBHTHU010000022">
    <property type="protein sequence ID" value="MFD0751953.1"/>
    <property type="molecule type" value="Genomic_DNA"/>
</dbReference>
<proteinExistence type="predicted"/>
<dbReference type="Proteomes" id="UP001596958">
    <property type="component" value="Unassembled WGS sequence"/>
</dbReference>
<evidence type="ECO:0000259" key="2">
    <source>
        <dbReference type="Pfam" id="PF11954"/>
    </source>
</evidence>
<keyword evidence="4" id="KW-1185">Reference proteome</keyword>
<organism evidence="3 4">
    <name type="scientific">Mucilaginibacter calamicampi</name>
    <dbReference type="NCBI Taxonomy" id="1302352"/>
    <lineage>
        <taxon>Bacteria</taxon>
        <taxon>Pseudomonadati</taxon>
        <taxon>Bacteroidota</taxon>
        <taxon>Sphingobacteriia</taxon>
        <taxon>Sphingobacteriales</taxon>
        <taxon>Sphingobacteriaceae</taxon>
        <taxon>Mucilaginibacter</taxon>
    </lineage>
</organism>
<dbReference type="RefSeq" id="WP_377102272.1">
    <property type="nucleotide sequence ID" value="NZ_JBHTHU010000022.1"/>
</dbReference>
<gene>
    <name evidence="3" type="ORF">ACFQZS_17500</name>
</gene>
<accession>A0ABW2Z380</accession>
<feature type="signal peptide" evidence="1">
    <location>
        <begin position="1"/>
        <end position="23"/>
    </location>
</feature>
<dbReference type="InterPro" id="IPR021860">
    <property type="entry name" value="Peptidase_S12_Pab87-rel_C"/>
</dbReference>
<dbReference type="Pfam" id="PF11954">
    <property type="entry name" value="DUF3471"/>
    <property type="match status" value="1"/>
</dbReference>
<protein>
    <submittedName>
        <fullName evidence="3">DUF3471 domain-containing protein</fullName>
    </submittedName>
</protein>
<evidence type="ECO:0000256" key="1">
    <source>
        <dbReference type="SAM" id="SignalP"/>
    </source>
</evidence>
<sequence>MKKLFTSVLLSAFICTATFPAVVSSGGSTHLHQSSLSAYQGKYQMMVKGQAAYIEIKLTGDQLTLTSLWDKQANKIKQLSGDSFIMPGHDWSVKFVRDAKGKVTEVIVMGTDRWKKVNG</sequence>